<dbReference type="RefSeq" id="WP_144585179.1">
    <property type="nucleotide sequence ID" value="NZ_VJWX01000007.1"/>
</dbReference>
<gene>
    <name evidence="1" type="ORF">FNH05_01640</name>
</gene>
<dbReference type="GO" id="GO:0003677">
    <property type="term" value="F:DNA binding"/>
    <property type="evidence" value="ECO:0007669"/>
    <property type="project" value="InterPro"/>
</dbReference>
<reference evidence="1 2" key="2">
    <citation type="submission" date="2019-08" db="EMBL/GenBank/DDBJ databases">
        <title>Amycolatopsis acidicola sp. nov., isolated from peat swamp forest soil.</title>
        <authorList>
            <person name="Srisuk N."/>
        </authorList>
    </citation>
    <scope>NUCLEOTIDE SEQUENCE [LARGE SCALE GENOMIC DNA]</scope>
    <source>
        <strain evidence="1 2">TBRC 6029</strain>
    </source>
</reference>
<comment type="caution">
    <text evidence="1">The sequence shown here is derived from an EMBL/GenBank/DDBJ whole genome shotgun (WGS) entry which is preliminary data.</text>
</comment>
<dbReference type="Gene3D" id="1.10.260.40">
    <property type="entry name" value="lambda repressor-like DNA-binding domains"/>
    <property type="match status" value="1"/>
</dbReference>
<dbReference type="Proteomes" id="UP000320011">
    <property type="component" value="Unassembled WGS sequence"/>
</dbReference>
<organism evidence="1 2">
    <name type="scientific">Amycolatopsis rhizosphaerae</name>
    <dbReference type="NCBI Taxonomy" id="2053003"/>
    <lineage>
        <taxon>Bacteria</taxon>
        <taxon>Bacillati</taxon>
        <taxon>Actinomycetota</taxon>
        <taxon>Actinomycetes</taxon>
        <taxon>Pseudonocardiales</taxon>
        <taxon>Pseudonocardiaceae</taxon>
        <taxon>Amycolatopsis</taxon>
    </lineage>
</organism>
<sequence>MAEAPTLAAVIDKLFKTIKRPNGQEHSLEEVARWCAAWLRQRGEGTFSKEYLRQLRLGIKSNPTKRHLEAMAAFFQVDPAIFLDSERSAEIQADLELAVAIRDAGVSALAMRAVSLTPDARKQVIEFIKSLQNEGKTQG</sequence>
<protein>
    <submittedName>
        <fullName evidence="1">XRE family transcriptional regulator</fullName>
    </submittedName>
</protein>
<name>A0A558DLS5_9PSEU</name>
<proteinExistence type="predicted"/>
<dbReference type="AlphaFoldDB" id="A0A558DLS5"/>
<dbReference type="InterPro" id="IPR010982">
    <property type="entry name" value="Lambda_DNA-bd_dom_sf"/>
</dbReference>
<accession>A0A558DLS5</accession>
<evidence type="ECO:0000313" key="2">
    <source>
        <dbReference type="Proteomes" id="UP000320011"/>
    </source>
</evidence>
<dbReference type="OrthoDB" id="2679623at2"/>
<evidence type="ECO:0000313" key="1">
    <source>
        <dbReference type="EMBL" id="TVT61962.1"/>
    </source>
</evidence>
<keyword evidence="2" id="KW-1185">Reference proteome</keyword>
<dbReference type="EMBL" id="VJWX01000007">
    <property type="protein sequence ID" value="TVT61962.1"/>
    <property type="molecule type" value="Genomic_DNA"/>
</dbReference>
<reference evidence="1 2" key="1">
    <citation type="submission" date="2019-07" db="EMBL/GenBank/DDBJ databases">
        <authorList>
            <person name="Duangmal K."/>
            <person name="Teo W.F.A."/>
        </authorList>
    </citation>
    <scope>NUCLEOTIDE SEQUENCE [LARGE SCALE GENOMIC DNA]</scope>
    <source>
        <strain evidence="1 2">TBRC 6029</strain>
    </source>
</reference>